<evidence type="ECO:0000256" key="1">
    <source>
        <dbReference type="ARBA" id="ARBA00004571"/>
    </source>
</evidence>
<protein>
    <submittedName>
        <fullName evidence="13">TonB-dependent receptor</fullName>
    </submittedName>
</protein>
<evidence type="ECO:0000256" key="8">
    <source>
        <dbReference type="PROSITE-ProRule" id="PRU01360"/>
    </source>
</evidence>
<accession>A0A2T3HI86</accession>
<dbReference type="PANTHER" id="PTHR30069:SF57">
    <property type="entry name" value="TONB-DEPENDENT RECEPTOR"/>
    <property type="match status" value="1"/>
</dbReference>
<dbReference type="SUPFAM" id="SSF49464">
    <property type="entry name" value="Carboxypeptidase regulatory domain-like"/>
    <property type="match status" value="1"/>
</dbReference>
<keyword evidence="3 8" id="KW-1134">Transmembrane beta strand</keyword>
<evidence type="ECO:0000256" key="7">
    <source>
        <dbReference type="ARBA" id="ARBA00023237"/>
    </source>
</evidence>
<dbReference type="InterPro" id="IPR039426">
    <property type="entry name" value="TonB-dep_rcpt-like"/>
</dbReference>
<evidence type="ECO:0000256" key="2">
    <source>
        <dbReference type="ARBA" id="ARBA00022448"/>
    </source>
</evidence>
<evidence type="ECO:0000256" key="9">
    <source>
        <dbReference type="RuleBase" id="RU003357"/>
    </source>
</evidence>
<evidence type="ECO:0000256" key="10">
    <source>
        <dbReference type="SAM" id="SignalP"/>
    </source>
</evidence>
<organism evidence="13 14">
    <name type="scientific">Pedobacter yulinensis</name>
    <dbReference type="NCBI Taxonomy" id="2126353"/>
    <lineage>
        <taxon>Bacteria</taxon>
        <taxon>Pseudomonadati</taxon>
        <taxon>Bacteroidota</taxon>
        <taxon>Sphingobacteriia</taxon>
        <taxon>Sphingobacteriales</taxon>
        <taxon>Sphingobacteriaceae</taxon>
        <taxon>Pedobacter</taxon>
    </lineage>
</organism>
<keyword evidence="4 8" id="KW-0812">Transmembrane</keyword>
<reference evidence="13 14" key="1">
    <citation type="submission" date="2018-03" db="EMBL/GenBank/DDBJ databases">
        <authorList>
            <person name="Keele B.F."/>
        </authorList>
    </citation>
    <scope>NUCLEOTIDE SEQUENCE [LARGE SCALE GENOMIC DNA]</scope>
    <source>
        <strain evidence="13 14">YL28-9</strain>
    </source>
</reference>
<evidence type="ECO:0000259" key="11">
    <source>
        <dbReference type="Pfam" id="PF00593"/>
    </source>
</evidence>
<gene>
    <name evidence="13" type="ORF">C7T94_15205</name>
</gene>
<dbReference type="Gene3D" id="2.40.170.20">
    <property type="entry name" value="TonB-dependent receptor, beta-barrel domain"/>
    <property type="match status" value="1"/>
</dbReference>
<dbReference type="AlphaFoldDB" id="A0A2T3HI86"/>
<dbReference type="PROSITE" id="PS52016">
    <property type="entry name" value="TONB_DEPENDENT_REC_3"/>
    <property type="match status" value="1"/>
</dbReference>
<dbReference type="GO" id="GO:0044718">
    <property type="term" value="P:siderophore transmembrane transport"/>
    <property type="evidence" value="ECO:0007669"/>
    <property type="project" value="TreeGrafter"/>
</dbReference>
<keyword evidence="5 9" id="KW-0798">TonB box</keyword>
<dbReference type="Pfam" id="PF13715">
    <property type="entry name" value="CarbopepD_reg_2"/>
    <property type="match status" value="1"/>
</dbReference>
<keyword evidence="2 8" id="KW-0813">Transport</keyword>
<dbReference type="Pfam" id="PF00593">
    <property type="entry name" value="TonB_dep_Rec_b-barrel"/>
    <property type="match status" value="1"/>
</dbReference>
<dbReference type="GO" id="GO:0015344">
    <property type="term" value="F:siderophore uptake transmembrane transporter activity"/>
    <property type="evidence" value="ECO:0007669"/>
    <property type="project" value="TreeGrafter"/>
</dbReference>
<evidence type="ECO:0000313" key="13">
    <source>
        <dbReference type="EMBL" id="PST82149.1"/>
    </source>
</evidence>
<comment type="caution">
    <text evidence="13">The sequence shown here is derived from an EMBL/GenBank/DDBJ whole genome shotgun (WGS) entry which is preliminary data.</text>
</comment>
<sequence length="767" mass="84949">MKHIKCLLLFSFMGCAVFAQRMVRGVVRSGGQHLEGVSVRTGTQGPAVKTDSLGRFFLQAPASSPGFLHFSAVGYRRLRLPITPATADTLSLDVQMEPEAGNLNDVVVSGTLKAVRREDSPVNVEVYNALFFAKNPTPTIFDALQHVNGIRPQLNCNVCNTGDIHMNGLEGPYTMVLIDGMPIVSGLSTVYGLSGIPASLIERVEVVKGPASSLYGSEAVGGLINVITKNAANTPSFTADAFATGWGEYNTDLGLKFNAGRSASVLTGLNHFNFNNRIDHNHDGFTDMTLQQRLSLFQKWDFNRPDGRKFSLAGRYLYEDRWGGQTNWTRADRGSGSVYAESIYTKRWEVFGTYQLPLPEKVFLAFSYNNHDQNSVYGTDLFAARQQIAFGQLTWDKKAGMNDLLFGAALRYTYYNDNTPATPAADHVLLPGLFLQNEISLSEVHKLLLGVRYDHHSVHGNIFTPRLAYKWNLSANDILRMNAGSGFRVVNLFTEDHAALSGAREVVILEALKPERSYNVNLNYLKKLDLGRQNTLNLDFSGWYTYFNNRITADYDTAPTQIRYANLDGYGITKGLSLNLDLTLGPFNAIAGASLLDVRNVERDAAGNRNAVRPVKSESWMGTWAISYRFESLNMHLDYTGSVIGPMRLALLGPLDQRPAYSPAWSIQNIQLTKRFRGNLEIYGGVKNLLNWTISRKQPGGSPIARAFDPFDRYVQFDGSGQVVPVNNVSPADPAYNPQALKFDPDGYSYGPNQGIRGFLGLRLFVR</sequence>
<keyword evidence="6 8" id="KW-0472">Membrane</keyword>
<keyword evidence="7 8" id="KW-0998">Cell outer membrane</keyword>
<dbReference type="Proteomes" id="UP000240912">
    <property type="component" value="Unassembled WGS sequence"/>
</dbReference>
<keyword evidence="13" id="KW-0675">Receptor</keyword>
<feature type="chain" id="PRO_5015642299" evidence="10">
    <location>
        <begin position="22"/>
        <end position="767"/>
    </location>
</feature>
<dbReference type="InterPro" id="IPR036942">
    <property type="entry name" value="Beta-barrel_TonB_sf"/>
</dbReference>
<keyword evidence="10" id="KW-0732">Signal</keyword>
<dbReference type="InterPro" id="IPR012910">
    <property type="entry name" value="Plug_dom"/>
</dbReference>
<dbReference type="InterPro" id="IPR000531">
    <property type="entry name" value="Beta-barrel_TonB"/>
</dbReference>
<name>A0A2T3HI86_9SPHI</name>
<evidence type="ECO:0000313" key="14">
    <source>
        <dbReference type="Proteomes" id="UP000240912"/>
    </source>
</evidence>
<feature type="domain" description="TonB-dependent receptor-like beta-barrel" evidence="11">
    <location>
        <begin position="241"/>
        <end position="689"/>
    </location>
</feature>
<dbReference type="EMBL" id="PYLS01000006">
    <property type="protein sequence ID" value="PST82149.1"/>
    <property type="molecule type" value="Genomic_DNA"/>
</dbReference>
<feature type="domain" description="TonB-dependent receptor plug" evidence="12">
    <location>
        <begin position="118"/>
        <end position="222"/>
    </location>
</feature>
<dbReference type="GO" id="GO:0009279">
    <property type="term" value="C:cell outer membrane"/>
    <property type="evidence" value="ECO:0007669"/>
    <property type="project" value="UniProtKB-SubCell"/>
</dbReference>
<dbReference type="RefSeq" id="WP_107216271.1">
    <property type="nucleotide sequence ID" value="NZ_KZ686270.1"/>
</dbReference>
<evidence type="ECO:0000256" key="4">
    <source>
        <dbReference type="ARBA" id="ARBA00022692"/>
    </source>
</evidence>
<dbReference type="PANTHER" id="PTHR30069">
    <property type="entry name" value="TONB-DEPENDENT OUTER MEMBRANE RECEPTOR"/>
    <property type="match status" value="1"/>
</dbReference>
<proteinExistence type="inferred from homology"/>
<keyword evidence="14" id="KW-1185">Reference proteome</keyword>
<comment type="similarity">
    <text evidence="8 9">Belongs to the TonB-dependent receptor family.</text>
</comment>
<evidence type="ECO:0000256" key="3">
    <source>
        <dbReference type="ARBA" id="ARBA00022452"/>
    </source>
</evidence>
<dbReference type="Gene3D" id="2.170.130.10">
    <property type="entry name" value="TonB-dependent receptor, plug domain"/>
    <property type="match status" value="1"/>
</dbReference>
<feature type="signal peptide" evidence="10">
    <location>
        <begin position="1"/>
        <end position="21"/>
    </location>
</feature>
<evidence type="ECO:0000259" key="12">
    <source>
        <dbReference type="Pfam" id="PF07715"/>
    </source>
</evidence>
<comment type="subcellular location">
    <subcellularLocation>
        <location evidence="1 8">Cell outer membrane</location>
        <topology evidence="1 8">Multi-pass membrane protein</topology>
    </subcellularLocation>
</comment>
<evidence type="ECO:0000256" key="5">
    <source>
        <dbReference type="ARBA" id="ARBA00023077"/>
    </source>
</evidence>
<dbReference type="InterPro" id="IPR008969">
    <property type="entry name" value="CarboxyPept-like_regulatory"/>
</dbReference>
<evidence type="ECO:0000256" key="6">
    <source>
        <dbReference type="ARBA" id="ARBA00023136"/>
    </source>
</evidence>
<dbReference type="SUPFAM" id="SSF56935">
    <property type="entry name" value="Porins"/>
    <property type="match status" value="1"/>
</dbReference>
<dbReference type="InterPro" id="IPR037066">
    <property type="entry name" value="Plug_dom_sf"/>
</dbReference>
<dbReference type="OrthoDB" id="9760333at2"/>
<dbReference type="Pfam" id="PF07715">
    <property type="entry name" value="Plug"/>
    <property type="match status" value="1"/>
</dbReference>